<reference evidence="1" key="1">
    <citation type="submission" date="2021-10" db="EMBL/GenBank/DDBJ databases">
        <title>Tropical sea cucumber genome reveals ecological adaptation and Cuvierian tubules defense mechanism.</title>
        <authorList>
            <person name="Chen T."/>
        </authorList>
    </citation>
    <scope>NUCLEOTIDE SEQUENCE</scope>
    <source>
        <strain evidence="1">Nanhai2018</strain>
        <tissue evidence="1">Muscle</tissue>
    </source>
</reference>
<organism evidence="1 2">
    <name type="scientific">Holothuria leucospilota</name>
    <name type="common">Black long sea cucumber</name>
    <name type="synonym">Mertensiothuria leucospilota</name>
    <dbReference type="NCBI Taxonomy" id="206669"/>
    <lineage>
        <taxon>Eukaryota</taxon>
        <taxon>Metazoa</taxon>
        <taxon>Echinodermata</taxon>
        <taxon>Eleutherozoa</taxon>
        <taxon>Echinozoa</taxon>
        <taxon>Holothuroidea</taxon>
        <taxon>Aspidochirotacea</taxon>
        <taxon>Aspidochirotida</taxon>
        <taxon>Holothuriidae</taxon>
        <taxon>Holothuria</taxon>
    </lineage>
</organism>
<dbReference type="EMBL" id="JAIZAY010000003">
    <property type="protein sequence ID" value="KAJ8045190.1"/>
    <property type="molecule type" value="Genomic_DNA"/>
</dbReference>
<sequence length="61" mass="7081">MLFLRAQNPKVGQKLSLPPRILTPRMLMPVHGILWIRHSSTPRLSIKVNLPRRPSLVHDEH</sequence>
<name>A0A9Q1CHU3_HOLLE</name>
<gene>
    <name evidence="1" type="ORF">HOLleu_08141</name>
</gene>
<accession>A0A9Q1CHU3</accession>
<comment type="caution">
    <text evidence="1">The sequence shown here is derived from an EMBL/GenBank/DDBJ whole genome shotgun (WGS) entry which is preliminary data.</text>
</comment>
<dbReference type="Proteomes" id="UP001152320">
    <property type="component" value="Chromosome 3"/>
</dbReference>
<dbReference type="AlphaFoldDB" id="A0A9Q1CHU3"/>
<keyword evidence="2" id="KW-1185">Reference proteome</keyword>
<protein>
    <submittedName>
        <fullName evidence="1">Uncharacterized protein</fullName>
    </submittedName>
</protein>
<proteinExistence type="predicted"/>
<evidence type="ECO:0000313" key="2">
    <source>
        <dbReference type="Proteomes" id="UP001152320"/>
    </source>
</evidence>
<evidence type="ECO:0000313" key="1">
    <source>
        <dbReference type="EMBL" id="KAJ8045190.1"/>
    </source>
</evidence>